<accession>A0A6G0VYN4</accession>
<evidence type="ECO:0000256" key="1">
    <source>
        <dbReference type="PROSITE-ProRule" id="PRU00047"/>
    </source>
</evidence>
<reference evidence="4 5" key="1">
    <citation type="submission" date="2019-08" db="EMBL/GenBank/DDBJ databases">
        <title>Whole genome of Aphis craccivora.</title>
        <authorList>
            <person name="Voronova N.V."/>
            <person name="Shulinski R.S."/>
            <person name="Bandarenka Y.V."/>
            <person name="Zhorov D.G."/>
            <person name="Warner D."/>
        </authorList>
    </citation>
    <scope>NUCLEOTIDE SEQUENCE [LARGE SCALE GENOMIC DNA]</scope>
    <source>
        <strain evidence="4">180601</strain>
        <tissue evidence="4">Whole Body</tissue>
    </source>
</reference>
<dbReference type="GO" id="GO:0003676">
    <property type="term" value="F:nucleic acid binding"/>
    <property type="evidence" value="ECO:0007669"/>
    <property type="project" value="InterPro"/>
</dbReference>
<evidence type="ECO:0000256" key="2">
    <source>
        <dbReference type="SAM" id="MobiDB-lite"/>
    </source>
</evidence>
<dbReference type="Gene3D" id="3.60.10.10">
    <property type="entry name" value="Endonuclease/exonuclease/phosphatase"/>
    <property type="match status" value="1"/>
</dbReference>
<dbReference type="InterPro" id="IPR036691">
    <property type="entry name" value="Endo/exonu/phosph_ase_sf"/>
</dbReference>
<keyword evidence="1" id="KW-0863">Zinc-finger</keyword>
<keyword evidence="5" id="KW-1185">Reference proteome</keyword>
<keyword evidence="1" id="KW-0479">Metal-binding</keyword>
<feature type="region of interest" description="Disordered" evidence="2">
    <location>
        <begin position="342"/>
        <end position="377"/>
    </location>
</feature>
<dbReference type="SUPFAM" id="SSF56219">
    <property type="entry name" value="DNase I-like"/>
    <property type="match status" value="1"/>
</dbReference>
<sequence length="779" mass="89304">NIKSKVDENSEIEKLNLNKKIDLNLDSKFVLVLPTQSIPSVTVLETENYFLKKENEKLKTAKEITPNREQAIIFNSIDGIPQKDYVIVIGQIVQPKNISYISRISNNRFCIFLSNKEILDSLMAKTPVIVINGHEIQLRRLLNPAKRIVISNVCPSMPNIKILQDLQSLDILPTSQINYLKAGINIEGYEHIRSFRRRVYIKHEDIQKLPGSLTLNHNQAQFKIFFTDDTITCYTCHKTGHTSNTCKKDILHEPNSQLTLDYNASSLIENISKKKNNENAEIIIPHKLSQIHDTTDNTHMDWLEDTTIPTDLVTTPTSPIAPVNVNSNIDNTKESLQNIREPAISPNHSFPSIAINDKNKRPLSETTSSPKSPSAVDSLKPAESLFLDTNNDTISFLQFQYIIENFTNKSLNIHSVCKHVNSDIPTIIDITEKIRPKITDSKMKSKLTRLSNLLFQSLPPPDKTQPEIICLQETNFKYDTIGKLPNYNGYSKYRTDGARASGGVTIYVKTEYPCKTLLINTHLEVVAVTVKLRHLEINTTDRRGRETYKAFDKDNIVILNSNEPTHINIANGQMSNIDLSFSNSSLAQRLEWYVNKNITTNDSTSDDRWNLKKTDWYLFAELLEEEIRSIKDTETLNIDSLVNIFTYSVIRIANLTIGKSTTKNKKPKVPCWNQSIKSAIEDKYKALKQFQFSKTQDDFIEFKKFRARTRYLIKTSKKSSWENFTNSINENYDTKSVWNKIQSLRGFNRTRKINLIDKNTDSLINEEQIANHLGEYFCQ</sequence>
<keyword evidence="4" id="KW-0695">RNA-directed DNA polymerase</keyword>
<dbReference type="Proteomes" id="UP000478052">
    <property type="component" value="Unassembled WGS sequence"/>
</dbReference>
<dbReference type="OrthoDB" id="6610774at2759"/>
<proteinExistence type="predicted"/>
<dbReference type="GO" id="GO:0003964">
    <property type="term" value="F:RNA-directed DNA polymerase activity"/>
    <property type="evidence" value="ECO:0007669"/>
    <property type="project" value="UniProtKB-KW"/>
</dbReference>
<dbReference type="AlphaFoldDB" id="A0A6G0VYN4"/>
<evidence type="ECO:0000313" key="5">
    <source>
        <dbReference type="Proteomes" id="UP000478052"/>
    </source>
</evidence>
<keyword evidence="1" id="KW-0862">Zinc</keyword>
<gene>
    <name evidence="4" type="ORF">FWK35_00033415</name>
</gene>
<evidence type="ECO:0000313" key="4">
    <source>
        <dbReference type="EMBL" id="KAF0712703.1"/>
    </source>
</evidence>
<keyword evidence="4" id="KW-0548">Nucleotidyltransferase</keyword>
<dbReference type="InterPro" id="IPR001878">
    <property type="entry name" value="Znf_CCHC"/>
</dbReference>
<evidence type="ECO:0000259" key="3">
    <source>
        <dbReference type="PROSITE" id="PS50158"/>
    </source>
</evidence>
<protein>
    <submittedName>
        <fullName evidence="4">Reverse transcriptase domain-containing protein</fullName>
    </submittedName>
</protein>
<name>A0A6G0VYN4_APHCR</name>
<comment type="caution">
    <text evidence="4">The sequence shown here is derived from an EMBL/GenBank/DDBJ whole genome shotgun (WGS) entry which is preliminary data.</text>
</comment>
<dbReference type="PROSITE" id="PS50158">
    <property type="entry name" value="ZF_CCHC"/>
    <property type="match status" value="1"/>
</dbReference>
<dbReference type="EMBL" id="VUJU01010852">
    <property type="protein sequence ID" value="KAF0712703.1"/>
    <property type="molecule type" value="Genomic_DNA"/>
</dbReference>
<feature type="non-terminal residue" evidence="4">
    <location>
        <position position="1"/>
    </location>
</feature>
<feature type="domain" description="CCHC-type" evidence="3">
    <location>
        <begin position="233"/>
        <end position="248"/>
    </location>
</feature>
<organism evidence="4 5">
    <name type="scientific">Aphis craccivora</name>
    <name type="common">Cowpea aphid</name>
    <dbReference type="NCBI Taxonomy" id="307492"/>
    <lineage>
        <taxon>Eukaryota</taxon>
        <taxon>Metazoa</taxon>
        <taxon>Ecdysozoa</taxon>
        <taxon>Arthropoda</taxon>
        <taxon>Hexapoda</taxon>
        <taxon>Insecta</taxon>
        <taxon>Pterygota</taxon>
        <taxon>Neoptera</taxon>
        <taxon>Paraneoptera</taxon>
        <taxon>Hemiptera</taxon>
        <taxon>Sternorrhyncha</taxon>
        <taxon>Aphidomorpha</taxon>
        <taxon>Aphidoidea</taxon>
        <taxon>Aphididae</taxon>
        <taxon>Aphidini</taxon>
        <taxon>Aphis</taxon>
        <taxon>Aphis</taxon>
    </lineage>
</organism>
<dbReference type="GO" id="GO:0008270">
    <property type="term" value="F:zinc ion binding"/>
    <property type="evidence" value="ECO:0007669"/>
    <property type="project" value="UniProtKB-KW"/>
</dbReference>
<keyword evidence="4" id="KW-0808">Transferase</keyword>